<feature type="region of interest" description="Disordered" evidence="1">
    <location>
        <begin position="1"/>
        <end position="65"/>
    </location>
</feature>
<name>A0ABV9XFV7_9ACTN</name>
<accession>A0ABV9XFV7</accession>
<dbReference type="EMBL" id="JBHSJD010000013">
    <property type="protein sequence ID" value="MFC5023889.1"/>
    <property type="molecule type" value="Genomic_DNA"/>
</dbReference>
<evidence type="ECO:0000313" key="3">
    <source>
        <dbReference type="Proteomes" id="UP001595829"/>
    </source>
</evidence>
<gene>
    <name evidence="2" type="ORF">ACFPM3_17245</name>
</gene>
<sequence>MNQIGDKPEEVRKHHEEEKRRARKDKREPADRATEDRERDRSAGAVPDDEAYSTFDMYEEPEDRP</sequence>
<feature type="compositionally biased region" description="Basic and acidic residues" evidence="1">
    <location>
        <begin position="1"/>
        <end position="42"/>
    </location>
</feature>
<keyword evidence="3" id="KW-1185">Reference proteome</keyword>
<organism evidence="2 3">
    <name type="scientific">Streptomyces coeruleoprunus</name>
    <dbReference type="NCBI Taxonomy" id="285563"/>
    <lineage>
        <taxon>Bacteria</taxon>
        <taxon>Bacillati</taxon>
        <taxon>Actinomycetota</taxon>
        <taxon>Actinomycetes</taxon>
        <taxon>Kitasatosporales</taxon>
        <taxon>Streptomycetaceae</taxon>
        <taxon>Streptomyces</taxon>
    </lineage>
</organism>
<comment type="caution">
    <text evidence="2">The sequence shown here is derived from an EMBL/GenBank/DDBJ whole genome shotgun (WGS) entry which is preliminary data.</text>
</comment>
<proteinExistence type="predicted"/>
<evidence type="ECO:0000256" key="1">
    <source>
        <dbReference type="SAM" id="MobiDB-lite"/>
    </source>
</evidence>
<evidence type="ECO:0000313" key="2">
    <source>
        <dbReference type="EMBL" id="MFC5023889.1"/>
    </source>
</evidence>
<dbReference type="RefSeq" id="WP_345687103.1">
    <property type="nucleotide sequence ID" value="NZ_BAABIT010000001.1"/>
</dbReference>
<dbReference type="Proteomes" id="UP001595829">
    <property type="component" value="Unassembled WGS sequence"/>
</dbReference>
<protein>
    <submittedName>
        <fullName evidence="2">Uncharacterized protein</fullName>
    </submittedName>
</protein>
<reference evidence="3" key="1">
    <citation type="journal article" date="2019" name="Int. J. Syst. Evol. Microbiol.">
        <title>The Global Catalogue of Microorganisms (GCM) 10K type strain sequencing project: providing services to taxonomists for standard genome sequencing and annotation.</title>
        <authorList>
            <consortium name="The Broad Institute Genomics Platform"/>
            <consortium name="The Broad Institute Genome Sequencing Center for Infectious Disease"/>
            <person name="Wu L."/>
            <person name="Ma J."/>
        </authorList>
    </citation>
    <scope>NUCLEOTIDE SEQUENCE [LARGE SCALE GENOMIC DNA]</scope>
    <source>
        <strain evidence="3">CGMCC 4.1648</strain>
    </source>
</reference>
<feature type="compositionally biased region" description="Acidic residues" evidence="1">
    <location>
        <begin position="47"/>
        <end position="65"/>
    </location>
</feature>